<dbReference type="EMBL" id="JAEUBE010000055">
    <property type="protein sequence ID" value="KAH3671476.1"/>
    <property type="molecule type" value="Genomic_DNA"/>
</dbReference>
<feature type="region of interest" description="Disordered" evidence="1">
    <location>
        <begin position="125"/>
        <end position="148"/>
    </location>
</feature>
<accession>A0A9P8TA35</accession>
<protein>
    <submittedName>
        <fullName evidence="2">Uncharacterized protein</fullName>
    </submittedName>
</protein>
<dbReference type="AlphaFoldDB" id="A0A9P8TA35"/>
<proteinExistence type="predicted"/>
<reference evidence="2" key="1">
    <citation type="journal article" date="2021" name="Open Biol.">
        <title>Shared evolutionary footprints suggest mitochondrial oxidative damage underlies multiple complex I losses in fungi.</title>
        <authorList>
            <person name="Schikora-Tamarit M.A."/>
            <person name="Marcet-Houben M."/>
            <person name="Nosek J."/>
            <person name="Gabaldon T."/>
        </authorList>
    </citation>
    <scope>NUCLEOTIDE SEQUENCE</scope>
    <source>
        <strain evidence="2">CBS6075</strain>
    </source>
</reference>
<dbReference type="GeneID" id="70232146"/>
<evidence type="ECO:0000313" key="3">
    <source>
        <dbReference type="Proteomes" id="UP000769157"/>
    </source>
</evidence>
<gene>
    <name evidence="2" type="ORF">OGAPHI_000178</name>
</gene>
<evidence type="ECO:0000256" key="1">
    <source>
        <dbReference type="SAM" id="MobiDB-lite"/>
    </source>
</evidence>
<keyword evidence="3" id="KW-1185">Reference proteome</keyword>
<sequence>MKRSVVDPILLELQPKSRQANEQDVEYAKQIVVMILASGQQISLKYQAFVVVGVLGSTNMVYIPIGTEITASNTNIHLKGGKLECEKFCKILSCKGPETRLAAIPETAKYDDLLDNSFALYQDPTKYSNPGKYPPSRKPTRKRIPYMA</sequence>
<reference evidence="2" key="2">
    <citation type="submission" date="2021-01" db="EMBL/GenBank/DDBJ databases">
        <authorList>
            <person name="Schikora-Tamarit M.A."/>
        </authorList>
    </citation>
    <scope>NUCLEOTIDE SEQUENCE</scope>
    <source>
        <strain evidence="2">CBS6075</strain>
    </source>
</reference>
<name>A0A9P8TA35_9ASCO</name>
<dbReference type="Proteomes" id="UP000769157">
    <property type="component" value="Unassembled WGS sequence"/>
</dbReference>
<evidence type="ECO:0000313" key="2">
    <source>
        <dbReference type="EMBL" id="KAH3671476.1"/>
    </source>
</evidence>
<comment type="caution">
    <text evidence="2">The sequence shown here is derived from an EMBL/GenBank/DDBJ whole genome shotgun (WGS) entry which is preliminary data.</text>
</comment>
<dbReference type="RefSeq" id="XP_046064652.1">
    <property type="nucleotide sequence ID" value="XM_046202598.1"/>
</dbReference>
<feature type="compositionally biased region" description="Basic residues" evidence="1">
    <location>
        <begin position="138"/>
        <end position="148"/>
    </location>
</feature>
<organism evidence="2 3">
    <name type="scientific">Ogataea philodendri</name>
    <dbReference type="NCBI Taxonomy" id="1378263"/>
    <lineage>
        <taxon>Eukaryota</taxon>
        <taxon>Fungi</taxon>
        <taxon>Dikarya</taxon>
        <taxon>Ascomycota</taxon>
        <taxon>Saccharomycotina</taxon>
        <taxon>Pichiomycetes</taxon>
        <taxon>Pichiales</taxon>
        <taxon>Pichiaceae</taxon>
        <taxon>Ogataea</taxon>
    </lineage>
</organism>